<organism evidence="1 2">
    <name type="scientific">Rhamnella rubrinervis</name>
    <dbReference type="NCBI Taxonomy" id="2594499"/>
    <lineage>
        <taxon>Eukaryota</taxon>
        <taxon>Viridiplantae</taxon>
        <taxon>Streptophyta</taxon>
        <taxon>Embryophyta</taxon>
        <taxon>Tracheophyta</taxon>
        <taxon>Spermatophyta</taxon>
        <taxon>Magnoliopsida</taxon>
        <taxon>eudicotyledons</taxon>
        <taxon>Gunneridae</taxon>
        <taxon>Pentapetalae</taxon>
        <taxon>rosids</taxon>
        <taxon>fabids</taxon>
        <taxon>Rosales</taxon>
        <taxon>Rhamnaceae</taxon>
        <taxon>rhamnoid group</taxon>
        <taxon>Rhamneae</taxon>
        <taxon>Rhamnella</taxon>
    </lineage>
</organism>
<protein>
    <submittedName>
        <fullName evidence="1">Uncharacterized protein</fullName>
    </submittedName>
</protein>
<name>A0A8K0HP55_9ROSA</name>
<gene>
    <name evidence="1" type="ORF">FNV43_RR01180</name>
</gene>
<dbReference type="OrthoDB" id="1821871at2759"/>
<dbReference type="InterPro" id="IPR036397">
    <property type="entry name" value="RNaseH_sf"/>
</dbReference>
<evidence type="ECO:0000313" key="2">
    <source>
        <dbReference type="Proteomes" id="UP000796880"/>
    </source>
</evidence>
<dbReference type="Gene3D" id="3.30.420.10">
    <property type="entry name" value="Ribonuclease H-like superfamily/Ribonuclease H"/>
    <property type="match status" value="1"/>
</dbReference>
<evidence type="ECO:0000313" key="1">
    <source>
        <dbReference type="EMBL" id="KAF3456527.1"/>
    </source>
</evidence>
<dbReference type="EMBL" id="VOIH02000001">
    <property type="protein sequence ID" value="KAF3456527.1"/>
    <property type="molecule type" value="Genomic_DNA"/>
</dbReference>
<sequence>MSWLSKELVFVILQYVDEEKFSETIHNSGLLWGGQITDAAFIHVHFPQLNCIWLKVFSSRQWPLIFKYRVSVRTQSPKVEMIDSLYKKVSDTKDDGIMRDGVVEYQFNQVLNMELDQVIEVLRVEHCPLDLVTQINILCIFQVPS</sequence>
<accession>A0A8K0HP55</accession>
<dbReference type="GO" id="GO:0003676">
    <property type="term" value="F:nucleic acid binding"/>
    <property type="evidence" value="ECO:0007669"/>
    <property type="project" value="InterPro"/>
</dbReference>
<proteinExistence type="predicted"/>
<comment type="caution">
    <text evidence="1">The sequence shown here is derived from an EMBL/GenBank/DDBJ whole genome shotgun (WGS) entry which is preliminary data.</text>
</comment>
<reference evidence="1" key="1">
    <citation type="submission" date="2020-03" db="EMBL/GenBank/DDBJ databases">
        <title>A high-quality chromosome-level genome assembly of a woody plant with both climbing and erect habits, Rhamnella rubrinervis.</title>
        <authorList>
            <person name="Lu Z."/>
            <person name="Yang Y."/>
            <person name="Zhu X."/>
            <person name="Sun Y."/>
        </authorList>
    </citation>
    <scope>NUCLEOTIDE SEQUENCE</scope>
    <source>
        <strain evidence="1">BYM</strain>
        <tissue evidence="1">Leaf</tissue>
    </source>
</reference>
<dbReference type="AlphaFoldDB" id="A0A8K0HP55"/>
<keyword evidence="2" id="KW-1185">Reference proteome</keyword>
<dbReference type="PANTHER" id="PTHR22891">
    <property type="entry name" value="EUKARYOTIC TRANSLATION INITIATION FACTOR 2C"/>
    <property type="match status" value="1"/>
</dbReference>
<dbReference type="Proteomes" id="UP000796880">
    <property type="component" value="Unassembled WGS sequence"/>
</dbReference>